<keyword evidence="2" id="KW-1185">Reference proteome</keyword>
<evidence type="ECO:0000313" key="2">
    <source>
        <dbReference type="Proteomes" id="UP001492380"/>
    </source>
</evidence>
<dbReference type="Proteomes" id="UP001492380">
    <property type="component" value="Unassembled WGS sequence"/>
</dbReference>
<evidence type="ECO:0000313" key="1">
    <source>
        <dbReference type="EMBL" id="KAK8230524.1"/>
    </source>
</evidence>
<organism evidence="1 2">
    <name type="scientific">Phyllosticta capitalensis</name>
    <dbReference type="NCBI Taxonomy" id="121624"/>
    <lineage>
        <taxon>Eukaryota</taxon>
        <taxon>Fungi</taxon>
        <taxon>Dikarya</taxon>
        <taxon>Ascomycota</taxon>
        <taxon>Pezizomycotina</taxon>
        <taxon>Dothideomycetes</taxon>
        <taxon>Dothideomycetes incertae sedis</taxon>
        <taxon>Botryosphaeriales</taxon>
        <taxon>Phyllostictaceae</taxon>
        <taxon>Phyllosticta</taxon>
    </lineage>
</organism>
<reference evidence="1 2" key="1">
    <citation type="submission" date="2024-04" db="EMBL/GenBank/DDBJ databases">
        <title>Phyllosticta paracitricarpa is synonymous to the EU quarantine fungus P. citricarpa based on phylogenomic analyses.</title>
        <authorList>
            <consortium name="Lawrence Berkeley National Laboratory"/>
            <person name="Van Ingen-Buijs V.A."/>
            <person name="Van Westerhoven A.C."/>
            <person name="Haridas S."/>
            <person name="Skiadas P."/>
            <person name="Martin F."/>
            <person name="Groenewald J.Z."/>
            <person name="Crous P.W."/>
            <person name="Seidl M.F."/>
        </authorList>
    </citation>
    <scope>NUCLEOTIDE SEQUENCE [LARGE SCALE GENOMIC DNA]</scope>
    <source>
        <strain evidence="1 2">CBS 123374</strain>
    </source>
</reference>
<dbReference type="EMBL" id="JBBWRZ010000008">
    <property type="protein sequence ID" value="KAK8230524.1"/>
    <property type="molecule type" value="Genomic_DNA"/>
</dbReference>
<accession>A0ABR1YIG1</accession>
<protein>
    <recommendedName>
        <fullName evidence="3">START domain-containing protein</fullName>
    </recommendedName>
</protein>
<gene>
    <name evidence="1" type="ORF">HDK90DRAFT_491113</name>
</gene>
<comment type="caution">
    <text evidence="1">The sequence shown here is derived from an EMBL/GenBank/DDBJ whole genome shotgun (WGS) entry which is preliminary data.</text>
</comment>
<proteinExistence type="predicted"/>
<evidence type="ECO:0008006" key="3">
    <source>
        <dbReference type="Google" id="ProtNLM"/>
    </source>
</evidence>
<sequence>MQSSLQQQIIAGDIEMWKTCVSLRDDEDYQLLWVPSPLMDQSNEKTCQFGSSPHLMGKKMHRCMIHAAVPVSGSASLETFGQVDEWLETWESGWSSLPKSTQDAHCVLENFASAQRIRPQSVQIGTGTVVFLKSSSPWTLIGEDGPVARVAYIAQSEVDERKGTIGRRSLAEIAMHRTPPVHGVAQDANIGFFNLLTIKLAFASPVAQTVMGLRSWNDSSVFRSFLGI</sequence>
<name>A0ABR1YIG1_9PEZI</name>